<name>A0A811BRK9_9VIRU</name>
<protein>
    <submittedName>
        <fullName evidence="2">Uncharacterized protein</fullName>
    </submittedName>
</protein>
<evidence type="ECO:0000313" key="3">
    <source>
        <dbReference type="Proteomes" id="UP001253637"/>
    </source>
</evidence>
<accession>A0A811BRK9</accession>
<dbReference type="EMBL" id="LC625835">
    <property type="protein sequence ID" value="BCU03085.1"/>
    <property type="molecule type" value="Genomic_DNA"/>
</dbReference>
<dbReference type="Proteomes" id="UP001253637">
    <property type="component" value="Segment"/>
</dbReference>
<proteinExistence type="predicted"/>
<sequence>MATKTETHKRAASATEPAAQDPARRFGQTLAALAKLSGGDVCAPYADSGWMGSIQRHDSKAASLARLRAARASTIAPGAPFTPTGSATPSPGTARASVGVVFARIRAAVLDNCGIAWDVIDLSEADDHEEDSYFHVIEWLGDCLSLESDEYAQQRADRGVAGERAQETALEEAMWTLERLEDGALRANVRARPGLVEPQGEAMCLRLATAAAVKRLAPDADEMGMVFSRPALGRRVSRIGRLYRDTMRHRIEWAYDIYAALADKVDAMRARGEPAPDGPVPTPRSAAAWFASRPVGLLPAGLDRALVARPAKRRRLVAPHDDDNTITINVTDDNNDNLGSGADSTGNNNNNNTNGDAF</sequence>
<organism evidence="2 3">
    <name type="scientific">Pandoravirus japonicus</name>
    <dbReference type="NCBI Taxonomy" id="2823154"/>
    <lineage>
        <taxon>Viruses</taxon>
        <taxon>Pandoravirus</taxon>
    </lineage>
</organism>
<reference evidence="2" key="1">
    <citation type="submission" date="2021-04" db="EMBL/GenBank/DDBJ databases">
        <title>Draft Genome Sequence of Pandoravirus japonicus, Isolated from the Sabaishi River of Niigata, Japan.</title>
        <authorList>
            <person name="Hosokawa N."/>
            <person name="Takahashi H."/>
            <person name="Aoki K."/>
            <person name="Takemura M."/>
        </authorList>
    </citation>
    <scope>NUCLEOTIDE SEQUENCE</scope>
</reference>
<feature type="region of interest" description="Disordered" evidence="1">
    <location>
        <begin position="326"/>
        <end position="358"/>
    </location>
</feature>
<evidence type="ECO:0000313" key="2">
    <source>
        <dbReference type="EMBL" id="BCU03085.1"/>
    </source>
</evidence>
<evidence type="ECO:0000256" key="1">
    <source>
        <dbReference type="SAM" id="MobiDB-lite"/>
    </source>
</evidence>
<feature type="region of interest" description="Disordered" evidence="1">
    <location>
        <begin position="1"/>
        <end position="23"/>
    </location>
</feature>